<sequence length="763" mass="85634">MESVTLQVEEEEGSAIAALGSLFKLTQVHLSDYSKEAQILLDYTNTDGYKVNTSPLNEFGSSPEDLELVKQMNEMGLPVSFHTNKEHNRNRTVKAKMKDGKKKNLLSCENTQDEVLNSIQEQKEECESNGTLHLNSNKASSCMSILGQSEFSTCYIGDGHVHCPNGGEEGLNNLSADSAHTSLECIACNQQSDLSLDNTKDTVSKYEKLQLKKDVMVNSSLECGNHAEICPINSSVDSEWINREGSNSHCEGKSLNGEKMECAYMGSPLTGEQVESIAMQTAEHHTENGLLCDDVDEELNSCNTTNNNCEGTIGDWKLYWDNDYQRNYFYNMVTMQCTWDPPPGMDDLVFTNFTTKQQETTLEMMELDVADFNESNDLQTSASVQSDLDIADGIREDDVLLDRQLNGSEETGQFADQSDLDIADGIREDDVLLDKLNGSEETGQFSDNVCLFSSKIQKKRVRKAKSKWKLPTEAQELEFCNNNEEISPSLNKYWCQRYLLFNKYDEGIKMDEEGWFSVTPEAIAKHHALRCCSGTIVDFFTGVGGNSIQFAKRSKHVIAIDIDPRRIDLAQYNASIYGVCDRIDFIRGDSFVLASNLKADVVFMSPPWGGPDYLKERTFDMKTMLRPHDGNFLFSIGRGIASKVVMFLPRNVDINQLAELSHSANPPWSLEVEKNYLNGKLKAVTAYFFEGCYSLLLWTLLTTCAWMSLEGLCRALLVSRAMEFRQVKFLVANHGKVTRYLCDGRWQPAAVLCAANREKYAGN</sequence>
<dbReference type="PROSITE" id="PS50020">
    <property type="entry name" value="WW_DOMAIN_2"/>
    <property type="match status" value="1"/>
</dbReference>
<evidence type="ECO:0000256" key="7">
    <source>
        <dbReference type="ARBA" id="ARBA00049790"/>
    </source>
</evidence>
<dbReference type="EMBL" id="JAJAGQ010000006">
    <property type="protein sequence ID" value="KAJ8561362.1"/>
    <property type="molecule type" value="Genomic_DNA"/>
</dbReference>
<proteinExistence type="inferred from homology"/>
<evidence type="ECO:0000259" key="8">
    <source>
        <dbReference type="PROSITE" id="PS50020"/>
    </source>
</evidence>
<protein>
    <recommendedName>
        <fullName evidence="1">Trimethylguanosine synthase</fullName>
    </recommendedName>
    <alternativeName>
        <fullName evidence="7">Cap-specific guanine-N(2) methyltransferase</fullName>
    </alternativeName>
</protein>
<evidence type="ECO:0000256" key="4">
    <source>
        <dbReference type="ARBA" id="ARBA00048740"/>
    </source>
</evidence>
<dbReference type="OrthoDB" id="194443at2759"/>
<name>A0A9Q1MPJ8_9SOLA</name>
<dbReference type="GO" id="GO:0071164">
    <property type="term" value="F:RNA cap trimethylguanosine synthase activity"/>
    <property type="evidence" value="ECO:0007669"/>
    <property type="project" value="TreeGrafter"/>
</dbReference>
<dbReference type="Pfam" id="PF00397">
    <property type="entry name" value="WW"/>
    <property type="match status" value="1"/>
</dbReference>
<dbReference type="InterPro" id="IPR019012">
    <property type="entry name" value="RNA_cap_Gua-N2-MeTrfase"/>
</dbReference>
<comment type="catalytic activity">
    <reaction evidence="6">
        <text>a 5'-end (N(7)-methyl 5'-triphosphoguanosine)-ribonucleoside in snRNA + S-adenosyl-L-methionine = a 5'-end (N(2),N(7)-dimethyl 5'-triphosphoguanosine)-ribonucleoside in snRNA + S-adenosyl-L-homocysteine + H(+)</text>
        <dbReference type="Rhea" id="RHEA:78471"/>
        <dbReference type="Rhea" id="RHEA-COMP:19085"/>
        <dbReference type="Rhea" id="RHEA-COMP:19087"/>
        <dbReference type="ChEBI" id="CHEBI:15378"/>
        <dbReference type="ChEBI" id="CHEBI:57856"/>
        <dbReference type="ChEBI" id="CHEBI:59789"/>
        <dbReference type="ChEBI" id="CHEBI:156461"/>
        <dbReference type="ChEBI" id="CHEBI:172880"/>
    </reaction>
    <physiologicalReaction direction="left-to-right" evidence="6">
        <dbReference type="Rhea" id="RHEA:78472"/>
    </physiologicalReaction>
</comment>
<dbReference type="SUPFAM" id="SSF53335">
    <property type="entry name" value="S-adenosyl-L-methionine-dependent methyltransferases"/>
    <property type="match status" value="1"/>
</dbReference>
<evidence type="ECO:0000313" key="10">
    <source>
        <dbReference type="Proteomes" id="UP001152561"/>
    </source>
</evidence>
<dbReference type="InterPro" id="IPR029063">
    <property type="entry name" value="SAM-dependent_MTases_sf"/>
</dbReference>
<dbReference type="Gene3D" id="2.20.70.10">
    <property type="match status" value="1"/>
</dbReference>
<keyword evidence="10" id="KW-1185">Reference proteome</keyword>
<comment type="catalytic activity">
    <reaction evidence="5">
        <text>a 5'-end (N(2),N(7)-dimethyl 5'-triphosphoguanosine)-ribonucleoside in snRNA + S-adenosyl-L-methionine = a 5'-end (N(2),N(2),N(7)-trimethyl 5'-triphosphoguanosine)-ribonucleoside in snRNA + S-adenosyl-L-homocysteine + H(+)</text>
        <dbReference type="Rhea" id="RHEA:78479"/>
        <dbReference type="Rhea" id="RHEA-COMP:19087"/>
        <dbReference type="Rhea" id="RHEA-COMP:19089"/>
        <dbReference type="ChEBI" id="CHEBI:15378"/>
        <dbReference type="ChEBI" id="CHEBI:57856"/>
        <dbReference type="ChEBI" id="CHEBI:59789"/>
        <dbReference type="ChEBI" id="CHEBI:167623"/>
        <dbReference type="ChEBI" id="CHEBI:172880"/>
    </reaction>
    <physiologicalReaction direction="left-to-right" evidence="5">
        <dbReference type="Rhea" id="RHEA:78480"/>
    </physiologicalReaction>
</comment>
<reference evidence="10" key="1">
    <citation type="journal article" date="2023" name="Proc. Natl. Acad. Sci. U.S.A.">
        <title>Genomic and structural basis for evolution of tropane alkaloid biosynthesis.</title>
        <authorList>
            <person name="Wanga Y.-J."/>
            <person name="Taina T."/>
            <person name="Yua J.-Y."/>
            <person name="Lia J."/>
            <person name="Xua B."/>
            <person name="Chenc J."/>
            <person name="D'Auriad J.C."/>
            <person name="Huanga J.-P."/>
            <person name="Huanga S.-X."/>
        </authorList>
    </citation>
    <scope>NUCLEOTIDE SEQUENCE [LARGE SCALE GENOMIC DNA]</scope>
    <source>
        <strain evidence="10">cv. KIB-2019</strain>
    </source>
</reference>
<evidence type="ECO:0000256" key="2">
    <source>
        <dbReference type="ARBA" id="ARBA00025783"/>
    </source>
</evidence>
<dbReference type="CDD" id="cd02440">
    <property type="entry name" value="AdoMet_MTases"/>
    <property type="match status" value="1"/>
</dbReference>
<evidence type="ECO:0000313" key="9">
    <source>
        <dbReference type="EMBL" id="KAJ8561362.1"/>
    </source>
</evidence>
<comment type="catalytic activity">
    <reaction evidence="4">
        <text>a 5'-end (N(7)-methyl 5'-triphosphoguanosine)-ribonucleoside in snoRNA + S-adenosyl-L-methionine = a 5'-end (N(2),N(7)-dimethyl 5'-triphosphoguanosine)-ribonucleoside in snoRNA + S-adenosyl-L-homocysteine + H(+)</text>
        <dbReference type="Rhea" id="RHEA:78475"/>
        <dbReference type="Rhea" id="RHEA-COMP:19086"/>
        <dbReference type="Rhea" id="RHEA-COMP:19088"/>
        <dbReference type="ChEBI" id="CHEBI:15378"/>
        <dbReference type="ChEBI" id="CHEBI:57856"/>
        <dbReference type="ChEBI" id="CHEBI:59789"/>
        <dbReference type="ChEBI" id="CHEBI:156461"/>
        <dbReference type="ChEBI" id="CHEBI:172880"/>
    </reaction>
    <physiologicalReaction direction="left-to-right" evidence="4">
        <dbReference type="Rhea" id="RHEA:78476"/>
    </physiologicalReaction>
</comment>
<dbReference type="GO" id="GO:0005634">
    <property type="term" value="C:nucleus"/>
    <property type="evidence" value="ECO:0007669"/>
    <property type="project" value="TreeGrafter"/>
</dbReference>
<evidence type="ECO:0000256" key="1">
    <source>
        <dbReference type="ARBA" id="ARBA00018517"/>
    </source>
</evidence>
<dbReference type="FunFam" id="3.40.50.150:FF:000305">
    <property type="entry name" value="S-adenosyl-L-methionine-dependent methyltransferase superfamily protein"/>
    <property type="match status" value="1"/>
</dbReference>
<dbReference type="PANTHER" id="PTHR14741">
    <property type="entry name" value="S-ADENOSYLMETHIONINE-DEPENDENT METHYLTRANSFERASE RELATED"/>
    <property type="match status" value="1"/>
</dbReference>
<dbReference type="Gene3D" id="3.40.50.150">
    <property type="entry name" value="Vaccinia Virus protein VP39"/>
    <property type="match status" value="1"/>
</dbReference>
<accession>A0A9Q1MPJ8</accession>
<comment type="caution">
    <text evidence="9">The sequence shown here is derived from an EMBL/GenBank/DDBJ whole genome shotgun (WGS) entry which is preliminary data.</text>
</comment>
<comment type="catalytic activity">
    <reaction evidence="3">
        <text>a 5'-end (N(2),N(7)-dimethyl 5'-triphosphoguanosine)-ribonucleoside in snoRNA + S-adenosyl-L-methionine = a 5'-end (N(2),N(2),N(7)-trimethyl 5'-triphosphoguanosine)-ribonucleoside in snoRNA + S-adenosyl-L-homocysteine + H(+)</text>
        <dbReference type="Rhea" id="RHEA:78507"/>
        <dbReference type="Rhea" id="RHEA-COMP:19088"/>
        <dbReference type="Rhea" id="RHEA-COMP:19090"/>
        <dbReference type="ChEBI" id="CHEBI:15378"/>
        <dbReference type="ChEBI" id="CHEBI:57856"/>
        <dbReference type="ChEBI" id="CHEBI:59789"/>
        <dbReference type="ChEBI" id="CHEBI:167623"/>
        <dbReference type="ChEBI" id="CHEBI:172880"/>
    </reaction>
    <physiologicalReaction direction="left-to-right" evidence="3">
        <dbReference type="Rhea" id="RHEA:78508"/>
    </physiologicalReaction>
</comment>
<dbReference type="Proteomes" id="UP001152561">
    <property type="component" value="Unassembled WGS sequence"/>
</dbReference>
<feature type="domain" description="WW" evidence="8">
    <location>
        <begin position="310"/>
        <end position="344"/>
    </location>
</feature>
<dbReference type="Pfam" id="PF09445">
    <property type="entry name" value="Methyltransf_15"/>
    <property type="match status" value="1"/>
</dbReference>
<evidence type="ECO:0000256" key="3">
    <source>
        <dbReference type="ARBA" id="ARBA00047418"/>
    </source>
</evidence>
<dbReference type="AlphaFoldDB" id="A0A9Q1MPJ8"/>
<evidence type="ECO:0000256" key="5">
    <source>
        <dbReference type="ARBA" id="ARBA00048763"/>
    </source>
</evidence>
<evidence type="ECO:0000256" key="6">
    <source>
        <dbReference type="ARBA" id="ARBA00049075"/>
    </source>
</evidence>
<comment type="similarity">
    <text evidence="2">Belongs to the methyltransferase superfamily. Trimethylguanosine synthase family.</text>
</comment>
<dbReference type="PANTHER" id="PTHR14741:SF32">
    <property type="entry name" value="TRIMETHYLGUANOSINE SYNTHASE"/>
    <property type="match status" value="1"/>
</dbReference>
<organism evidence="9 10">
    <name type="scientific">Anisodus acutangulus</name>
    <dbReference type="NCBI Taxonomy" id="402998"/>
    <lineage>
        <taxon>Eukaryota</taxon>
        <taxon>Viridiplantae</taxon>
        <taxon>Streptophyta</taxon>
        <taxon>Embryophyta</taxon>
        <taxon>Tracheophyta</taxon>
        <taxon>Spermatophyta</taxon>
        <taxon>Magnoliopsida</taxon>
        <taxon>eudicotyledons</taxon>
        <taxon>Gunneridae</taxon>
        <taxon>Pentapetalae</taxon>
        <taxon>asterids</taxon>
        <taxon>lamiids</taxon>
        <taxon>Solanales</taxon>
        <taxon>Solanaceae</taxon>
        <taxon>Solanoideae</taxon>
        <taxon>Hyoscyameae</taxon>
        <taxon>Anisodus</taxon>
    </lineage>
</organism>
<dbReference type="CDD" id="cd00201">
    <property type="entry name" value="WW"/>
    <property type="match status" value="1"/>
</dbReference>
<gene>
    <name evidence="9" type="ORF">K7X08_027552</name>
</gene>
<dbReference type="InterPro" id="IPR001202">
    <property type="entry name" value="WW_dom"/>
</dbReference>